<dbReference type="PANTHER" id="PTHR31676">
    <property type="entry name" value="T31J12.3 PROTEIN-RELATED"/>
    <property type="match status" value="1"/>
</dbReference>
<dbReference type="AlphaFoldDB" id="A0A803L4I0"/>
<dbReference type="OMA" id="RESSCDC"/>
<protein>
    <submittedName>
        <fullName evidence="1">Uncharacterized protein</fullName>
    </submittedName>
</protein>
<dbReference type="SUPFAM" id="SSF141562">
    <property type="entry name" value="At5g01610-like"/>
    <property type="match status" value="1"/>
</dbReference>
<organism evidence="1 2">
    <name type="scientific">Chenopodium quinoa</name>
    <name type="common">Quinoa</name>
    <dbReference type="NCBI Taxonomy" id="63459"/>
    <lineage>
        <taxon>Eukaryota</taxon>
        <taxon>Viridiplantae</taxon>
        <taxon>Streptophyta</taxon>
        <taxon>Embryophyta</taxon>
        <taxon>Tracheophyta</taxon>
        <taxon>Spermatophyta</taxon>
        <taxon>Magnoliopsida</taxon>
        <taxon>eudicotyledons</taxon>
        <taxon>Gunneridae</taxon>
        <taxon>Pentapetalae</taxon>
        <taxon>Caryophyllales</taxon>
        <taxon>Chenopodiaceae</taxon>
        <taxon>Chenopodioideae</taxon>
        <taxon>Atripliceae</taxon>
        <taxon>Chenopodium</taxon>
    </lineage>
</organism>
<dbReference type="PANTHER" id="PTHR31676:SF10">
    <property type="entry name" value="EXPRESSED PROTEIN"/>
    <property type="match status" value="1"/>
</dbReference>
<dbReference type="RefSeq" id="XP_021734487.1">
    <property type="nucleotide sequence ID" value="XM_021878795.1"/>
</dbReference>
<dbReference type="InterPro" id="IPR036758">
    <property type="entry name" value="At5g01610-like"/>
</dbReference>
<dbReference type="Gene3D" id="2.30.240.10">
    <property type="entry name" value="At5g01610-like"/>
    <property type="match status" value="1"/>
</dbReference>
<dbReference type="Proteomes" id="UP000596660">
    <property type="component" value="Unplaced"/>
</dbReference>
<reference evidence="1" key="1">
    <citation type="journal article" date="2017" name="Nature">
        <title>The genome of Chenopodium quinoa.</title>
        <authorList>
            <person name="Jarvis D.E."/>
            <person name="Ho Y.S."/>
            <person name="Lightfoot D.J."/>
            <person name="Schmoeckel S.M."/>
            <person name="Li B."/>
            <person name="Borm T.J.A."/>
            <person name="Ohyanagi H."/>
            <person name="Mineta K."/>
            <person name="Michell C.T."/>
            <person name="Saber N."/>
            <person name="Kharbatia N.M."/>
            <person name="Rupper R.R."/>
            <person name="Sharp A.R."/>
            <person name="Dally N."/>
            <person name="Boughton B.A."/>
            <person name="Woo Y.H."/>
            <person name="Gao G."/>
            <person name="Schijlen E.G.W.M."/>
            <person name="Guo X."/>
            <person name="Momin A.A."/>
            <person name="Negrao S."/>
            <person name="Al-Babili S."/>
            <person name="Gehring C."/>
            <person name="Roessner U."/>
            <person name="Jung C."/>
            <person name="Murphy K."/>
            <person name="Arold S.T."/>
            <person name="Gojobori T."/>
            <person name="van der Linden C.G."/>
            <person name="van Loo E.N."/>
            <person name="Jellen E.N."/>
            <person name="Maughan P.J."/>
            <person name="Tester M."/>
        </authorList>
    </citation>
    <scope>NUCLEOTIDE SEQUENCE [LARGE SCALE GENOMIC DNA]</scope>
    <source>
        <strain evidence="1">cv. PI 614886</strain>
    </source>
</reference>
<dbReference type="KEGG" id="cqi:110701196"/>
<keyword evidence="2" id="KW-1185">Reference proteome</keyword>
<evidence type="ECO:0000313" key="2">
    <source>
        <dbReference type="Proteomes" id="UP000596660"/>
    </source>
</evidence>
<dbReference type="GeneID" id="110701196"/>
<dbReference type="EnsemblPlants" id="AUR62006769-RA">
    <property type="protein sequence ID" value="AUR62006769-RA:cds"/>
    <property type="gene ID" value="AUR62006769"/>
</dbReference>
<evidence type="ECO:0000313" key="1">
    <source>
        <dbReference type="EnsemblPlants" id="AUR62006769-RA:cds"/>
    </source>
</evidence>
<dbReference type="Pfam" id="PF04398">
    <property type="entry name" value="DUF538"/>
    <property type="match status" value="1"/>
</dbReference>
<dbReference type="InterPro" id="IPR007493">
    <property type="entry name" value="DUF538"/>
</dbReference>
<gene>
    <name evidence="1" type="primary">LOC110701196</name>
</gene>
<reference evidence="1" key="2">
    <citation type="submission" date="2021-03" db="UniProtKB">
        <authorList>
            <consortium name="EnsemblPlants"/>
        </authorList>
    </citation>
    <scope>IDENTIFICATION</scope>
</reference>
<dbReference type="OrthoDB" id="1878965at2759"/>
<proteinExistence type="predicted"/>
<sequence>MSLITDEIRAKATELYHGNDVCLAQSKRLLREVGLPNGLLPLQDVEECGYIEETGFVWLKHKKEIKHKFEKIGKLVSYANEVTAYVEPCKIKKLTGVKAKELFLWVTISEITVDSPESEKIVFRNPTGISKVFPTDAFVVEEKEEATKVLRKDAEDEKEAVKVADVTTAATATDASVAVGKVANGVDVKVASVMKEV</sequence>
<dbReference type="Gramene" id="AUR62006769-RA">
    <property type="protein sequence ID" value="AUR62006769-RA:cds"/>
    <property type="gene ID" value="AUR62006769"/>
</dbReference>
<accession>A0A803L4I0</accession>
<name>A0A803L4I0_CHEQI</name>